<evidence type="ECO:0000313" key="3">
    <source>
        <dbReference type="Proteomes" id="UP000054342"/>
    </source>
</evidence>
<keyword evidence="3" id="KW-1185">Reference proteome</keyword>
<reference evidence="2 3" key="1">
    <citation type="submission" date="2015-01" db="EMBL/GenBank/DDBJ databases">
        <title>The Genome Sequence of Exophiala xenobiotica CBS118157.</title>
        <authorList>
            <consortium name="The Broad Institute Genomics Platform"/>
            <person name="Cuomo C."/>
            <person name="de Hoog S."/>
            <person name="Gorbushina A."/>
            <person name="Stielow B."/>
            <person name="Teixiera M."/>
            <person name="Abouelleil A."/>
            <person name="Chapman S.B."/>
            <person name="Priest M."/>
            <person name="Young S.K."/>
            <person name="Wortman J."/>
            <person name="Nusbaum C."/>
            <person name="Birren B."/>
        </authorList>
    </citation>
    <scope>NUCLEOTIDE SEQUENCE [LARGE SCALE GENOMIC DNA]</scope>
    <source>
        <strain evidence="2 3">CBS 118157</strain>
    </source>
</reference>
<feature type="region of interest" description="Disordered" evidence="1">
    <location>
        <begin position="430"/>
        <end position="474"/>
    </location>
</feature>
<dbReference type="AlphaFoldDB" id="A0A0D2F7R2"/>
<organism evidence="2 3">
    <name type="scientific">Exophiala xenobiotica</name>
    <dbReference type="NCBI Taxonomy" id="348802"/>
    <lineage>
        <taxon>Eukaryota</taxon>
        <taxon>Fungi</taxon>
        <taxon>Dikarya</taxon>
        <taxon>Ascomycota</taxon>
        <taxon>Pezizomycotina</taxon>
        <taxon>Eurotiomycetes</taxon>
        <taxon>Chaetothyriomycetidae</taxon>
        <taxon>Chaetothyriales</taxon>
        <taxon>Herpotrichiellaceae</taxon>
        <taxon>Exophiala</taxon>
    </lineage>
</organism>
<evidence type="ECO:0000256" key="1">
    <source>
        <dbReference type="SAM" id="MobiDB-lite"/>
    </source>
</evidence>
<dbReference type="Proteomes" id="UP000054342">
    <property type="component" value="Unassembled WGS sequence"/>
</dbReference>
<evidence type="ECO:0000313" key="2">
    <source>
        <dbReference type="EMBL" id="KIW56069.1"/>
    </source>
</evidence>
<sequence length="474" mass="53471">MPNDFPPLHLFGSLPEFDSIDPENLQALHDSWKNFVSMNLAGMSFPASQPPLTSTAASTASTSPPSLVSLSEDMLAAHAQYLGQDPTSPAFTSDRDDDKPVTYSTALQTQEPEADAIHPDIDRTDVVNLSRLIALFQSGWTLSRGHGPRNNDFCLWCRGPMTEHTEILIHDCGPNTSAKCNNAWPASCFLQSVVNFEIDKAGTRVLRCPMCRAEIFNAHRLKRDPRMQDFQHPTYEVVPAHIRVLLFGARLALQYAKEHGSRPLFFMERAEVAKLAMLGRNSVVFRQVDALKHPERGEDHFVTLWLVIDWGNNEYRMTPYLSTPNIVPEMLRERISPLQGIRFMTAQEVEHEAAVKGGLAEAVAAFMPDLHDESIKEMVHGGKQELLMIIEQWVSSARDEEARERCKAMFVQLTKAFGICMPQDETKSAQIRENQVADQDGDVEMTQEEYEDSIQHTHMETDDDEDEDDDSWAE</sequence>
<dbReference type="RefSeq" id="XP_013316653.1">
    <property type="nucleotide sequence ID" value="XM_013461199.1"/>
</dbReference>
<dbReference type="GeneID" id="25326668"/>
<dbReference type="OrthoDB" id="4119879at2759"/>
<feature type="compositionally biased region" description="Acidic residues" evidence="1">
    <location>
        <begin position="439"/>
        <end position="452"/>
    </location>
</feature>
<accession>A0A0D2F7R2</accession>
<dbReference type="HOGENOM" id="CLU_540822_0_0_1"/>
<feature type="compositionally biased region" description="Acidic residues" evidence="1">
    <location>
        <begin position="461"/>
        <end position="474"/>
    </location>
</feature>
<proteinExistence type="predicted"/>
<name>A0A0D2F7R2_9EURO</name>
<gene>
    <name evidence="2" type="ORF">PV05_04760</name>
</gene>
<dbReference type="EMBL" id="KN847319">
    <property type="protein sequence ID" value="KIW56069.1"/>
    <property type="molecule type" value="Genomic_DNA"/>
</dbReference>
<protein>
    <submittedName>
        <fullName evidence="2">Uncharacterized protein</fullName>
    </submittedName>
</protein>